<feature type="binding site" evidence="9">
    <location>
        <begin position="484"/>
        <end position="487"/>
    </location>
    <ligand>
        <name>GMP</name>
        <dbReference type="ChEBI" id="CHEBI:58115"/>
    </ligand>
</feature>
<dbReference type="GO" id="GO:0046872">
    <property type="term" value="F:metal ion binding"/>
    <property type="evidence" value="ECO:0007669"/>
    <property type="project" value="UniProtKB-KW"/>
</dbReference>
<dbReference type="InterPro" id="IPR036025">
    <property type="entry name" value="RtcB-like_sf"/>
</dbReference>
<evidence type="ECO:0000313" key="11">
    <source>
        <dbReference type="EMBL" id="CAI2364131.1"/>
    </source>
</evidence>
<dbReference type="AlphaFoldDB" id="A0AAD1U8M7"/>
<evidence type="ECO:0000256" key="10">
    <source>
        <dbReference type="PIRSR" id="PIRSR601233-3"/>
    </source>
</evidence>
<evidence type="ECO:0000256" key="9">
    <source>
        <dbReference type="PIRSR" id="PIRSR601233-2"/>
    </source>
</evidence>
<feature type="binding site" evidence="9">
    <location>
        <position position="563"/>
    </location>
    <ligand>
        <name>GMP</name>
        <dbReference type="ChEBI" id="CHEBI:58115"/>
    </ligand>
</feature>
<evidence type="ECO:0000313" key="12">
    <source>
        <dbReference type="Proteomes" id="UP001295684"/>
    </source>
</evidence>
<dbReference type="EC" id="6.5.1.8" evidence="1"/>
<dbReference type="GO" id="GO:0003972">
    <property type="term" value="F:RNA ligase (ATP) activity"/>
    <property type="evidence" value="ECO:0007669"/>
    <property type="project" value="TreeGrafter"/>
</dbReference>
<dbReference type="PANTHER" id="PTHR11118:SF1">
    <property type="entry name" value="RNA-SPLICING LIGASE RTCB HOMOLOG"/>
    <property type="match status" value="1"/>
</dbReference>
<keyword evidence="6 10" id="KW-0464">Manganese</keyword>
<feature type="active site" description="GMP-histidine intermediate" evidence="8">
    <location>
        <position position="484"/>
    </location>
</feature>
<comment type="cofactor">
    <cofactor evidence="10">
        <name>Mn(2+)</name>
        <dbReference type="ChEBI" id="CHEBI:29035"/>
    </cofactor>
    <text evidence="10">Binds 2 manganese ions per subunit.</text>
</comment>
<keyword evidence="5 9" id="KW-0342">GTP-binding</keyword>
<keyword evidence="12" id="KW-1185">Reference proteome</keyword>
<evidence type="ECO:0000256" key="4">
    <source>
        <dbReference type="ARBA" id="ARBA00022741"/>
    </source>
</evidence>
<dbReference type="SUPFAM" id="SSF103365">
    <property type="entry name" value="Hypothetical protein PH1602"/>
    <property type="match status" value="1"/>
</dbReference>
<feature type="binding site" evidence="10">
    <location>
        <position position="196"/>
    </location>
    <ligand>
        <name>Mn(2+)</name>
        <dbReference type="ChEBI" id="CHEBI:29035"/>
        <label>1</label>
    </ligand>
</feature>
<comment type="catalytic activity">
    <reaction evidence="7">
        <text>a 3'-end 3'-phospho-ribonucleotide-RNA + a 5'-end dephospho-ribonucleoside-RNA + GTP = a ribonucleotidyl-ribonucleotide-RNA + GMP + diphosphate</text>
        <dbReference type="Rhea" id="RHEA:68076"/>
        <dbReference type="Rhea" id="RHEA-COMP:10463"/>
        <dbReference type="Rhea" id="RHEA-COMP:13936"/>
        <dbReference type="Rhea" id="RHEA-COMP:17355"/>
        <dbReference type="ChEBI" id="CHEBI:33019"/>
        <dbReference type="ChEBI" id="CHEBI:37565"/>
        <dbReference type="ChEBI" id="CHEBI:58115"/>
        <dbReference type="ChEBI" id="CHEBI:83062"/>
        <dbReference type="ChEBI" id="CHEBI:138284"/>
        <dbReference type="ChEBI" id="CHEBI:173118"/>
        <dbReference type="EC" id="6.5.1.8"/>
    </reaction>
</comment>
<feature type="binding site" evidence="9">
    <location>
        <position position="465"/>
    </location>
    <ligand>
        <name>GMP</name>
        <dbReference type="ChEBI" id="CHEBI:58115"/>
    </ligand>
</feature>
<dbReference type="Gene3D" id="3.90.1860.10">
    <property type="entry name" value="tRNA-splicing ligase RtcB"/>
    <property type="match status" value="1"/>
</dbReference>
<evidence type="ECO:0000256" key="2">
    <source>
        <dbReference type="ARBA" id="ARBA00022598"/>
    </source>
</evidence>
<evidence type="ECO:0000256" key="1">
    <source>
        <dbReference type="ARBA" id="ARBA00012726"/>
    </source>
</evidence>
<evidence type="ECO:0000256" key="6">
    <source>
        <dbReference type="ARBA" id="ARBA00023211"/>
    </source>
</evidence>
<feature type="binding site" evidence="10">
    <location>
        <position position="305"/>
    </location>
    <ligand>
        <name>Mn(2+)</name>
        <dbReference type="ChEBI" id="CHEBI:29035"/>
        <label>2</label>
    </ligand>
</feature>
<feature type="binding site" evidence="10">
    <location>
        <position position="408"/>
    </location>
    <ligand>
        <name>Mn(2+)</name>
        <dbReference type="ChEBI" id="CHEBI:29035"/>
        <label>2</label>
    </ligand>
</feature>
<dbReference type="Proteomes" id="UP001295684">
    <property type="component" value="Unassembled WGS sequence"/>
</dbReference>
<evidence type="ECO:0000256" key="8">
    <source>
        <dbReference type="PIRSR" id="PIRSR601233-1"/>
    </source>
</evidence>
<accession>A0AAD1U8M7</accession>
<proteinExistence type="predicted"/>
<feature type="binding site" evidence="9">
    <location>
        <begin position="408"/>
        <end position="409"/>
    </location>
    <ligand>
        <name>GMP</name>
        <dbReference type="ChEBI" id="CHEBI:58115"/>
    </ligand>
</feature>
<dbReference type="Pfam" id="PF01139">
    <property type="entry name" value="RtcB"/>
    <property type="match status" value="2"/>
</dbReference>
<sequence>MDQLELDYITVFPYGNQNLQKAFWFDQEGFDAESMMADPESFDPKGTLWKKFIKTCKIKLNSKTNFASLFDEEAGYLIDSFRDLLKLFKLRKLRKQELILACLNKKQAAKFTQITEEYFLSQLVESDSSLNAGVHVICKDTIYEEEAEAQLKNVILTHKDVLFSIGMPDLHPGRGYPIGSSIITNEVIYPPLIGTDIGCGMSFIKTPIPSSKIKTKAIEKWAKRLRSIDTYLECDHEELANFEFKWATEENVPALKEFGKEFFNQIGTIGAGNHFCELQVFEEILDQEEFEKANFTEDSAYLLVHSGSRGYGKHVLDKFITEYQQNGVKGFEPDTPEYDQYLQEHDDACNFAKRNRACIAMRFIKELLGDSEALDEAEGEFNQEETKIDVQTDIKILDRLDCSIDIWHNYMEIEEKLIPTTQVDPLDEDWKSCDLIKQKVVIHRKGATPADKGYVVIPGSRGSYSYLVKPLEENAWLSGYSLAHGAGRKMSRSKALAKGKHTHKNIESLLKTPLENRVVCENKDLLYEEAPEAYKKVEDVVSDLEYFNLIKIIAVLKPVMTYKFKKDQRKNDK</sequence>
<dbReference type="PANTHER" id="PTHR11118">
    <property type="entry name" value="RNA-SPLICING LIGASE RTCB HOMOLOG"/>
    <property type="match status" value="1"/>
</dbReference>
<feature type="binding site" evidence="10">
    <location>
        <position position="274"/>
    </location>
    <ligand>
        <name>Mn(2+)</name>
        <dbReference type="ChEBI" id="CHEBI:29035"/>
        <label>1</label>
    </ligand>
</feature>
<keyword evidence="2" id="KW-0436">Ligase</keyword>
<comment type="caution">
    <text evidence="11">The sequence shown here is derived from an EMBL/GenBank/DDBJ whole genome shotgun (WGS) entry which is preliminary data.</text>
</comment>
<gene>
    <name evidence="11" type="ORF">ECRASSUSDP1_LOCUS5473</name>
</gene>
<dbReference type="GO" id="GO:0006396">
    <property type="term" value="P:RNA processing"/>
    <property type="evidence" value="ECO:0007669"/>
    <property type="project" value="InterPro"/>
</dbReference>
<keyword evidence="4 9" id="KW-0547">Nucleotide-binding</keyword>
<feature type="binding site" evidence="9">
    <location>
        <begin position="273"/>
        <end position="277"/>
    </location>
    <ligand>
        <name>GMP</name>
        <dbReference type="ChEBI" id="CHEBI:58115"/>
    </ligand>
</feature>
<evidence type="ECO:0000256" key="7">
    <source>
        <dbReference type="ARBA" id="ARBA00047746"/>
    </source>
</evidence>
<dbReference type="GO" id="GO:0170057">
    <property type="term" value="F:RNA ligase (GTP) activity"/>
    <property type="evidence" value="ECO:0007669"/>
    <property type="project" value="UniProtKB-EC"/>
</dbReference>
<dbReference type="GO" id="GO:0005525">
    <property type="term" value="F:GTP binding"/>
    <property type="evidence" value="ECO:0007669"/>
    <property type="project" value="UniProtKB-KW"/>
</dbReference>
<evidence type="ECO:0000256" key="5">
    <source>
        <dbReference type="ARBA" id="ARBA00023134"/>
    </source>
</evidence>
<name>A0AAD1U8M7_EUPCR</name>
<dbReference type="InterPro" id="IPR001233">
    <property type="entry name" value="RtcB"/>
</dbReference>
<keyword evidence="3 10" id="KW-0479">Metal-binding</keyword>
<dbReference type="EMBL" id="CAMPGE010005282">
    <property type="protein sequence ID" value="CAI2364131.1"/>
    <property type="molecule type" value="Genomic_DNA"/>
</dbReference>
<reference evidence="11" key="1">
    <citation type="submission" date="2023-07" db="EMBL/GenBank/DDBJ databases">
        <authorList>
            <consortium name="AG Swart"/>
            <person name="Singh M."/>
            <person name="Singh A."/>
            <person name="Seah K."/>
            <person name="Emmerich C."/>
        </authorList>
    </citation>
    <scope>NUCLEOTIDE SEQUENCE</scope>
    <source>
        <strain evidence="11">DP1</strain>
    </source>
</reference>
<protein>
    <recommendedName>
        <fullName evidence="1">3'-phosphate/5'-hydroxy nucleic acid ligase</fullName>
        <ecNumber evidence="1">6.5.1.8</ecNumber>
    </recommendedName>
</protein>
<evidence type="ECO:0000256" key="3">
    <source>
        <dbReference type="ARBA" id="ARBA00022723"/>
    </source>
</evidence>
<organism evidence="11 12">
    <name type="scientific">Euplotes crassus</name>
    <dbReference type="NCBI Taxonomy" id="5936"/>
    <lineage>
        <taxon>Eukaryota</taxon>
        <taxon>Sar</taxon>
        <taxon>Alveolata</taxon>
        <taxon>Ciliophora</taxon>
        <taxon>Intramacronucleata</taxon>
        <taxon>Spirotrichea</taxon>
        <taxon>Hypotrichia</taxon>
        <taxon>Euplotida</taxon>
        <taxon>Euplotidae</taxon>
        <taxon>Moneuplotes</taxon>
    </lineage>
</organism>